<dbReference type="InterPro" id="IPR010699">
    <property type="entry name" value="DUF1275"/>
</dbReference>
<feature type="transmembrane region" description="Helical" evidence="1">
    <location>
        <begin position="59"/>
        <end position="82"/>
    </location>
</feature>
<sequence>MLIREGDTRTASIDILLAATLTLVAGAVNSAGFLAYGYFSANMTGNVSMLSDMLSVWHTNAALAFLVIIAMFILGAFIASLFIQAGKRRQLRNVYALTLAAEAALLLLIGVALGMRMFASSGILVVGLLSLAMGLQNAASTRISGSRVRTTHVSGIATDIGIGLAILAGADPAAGRPEIVQRLWLHLVTIVSFALGGVLGVLGFQALGGGVFCLMALFLFGLSARYMA</sequence>
<evidence type="ECO:0000256" key="1">
    <source>
        <dbReference type="SAM" id="Phobius"/>
    </source>
</evidence>
<feature type="transmembrane region" description="Helical" evidence="1">
    <location>
        <begin position="94"/>
        <end position="113"/>
    </location>
</feature>
<gene>
    <name evidence="2" type="ORF">HNQ66_001357</name>
</gene>
<dbReference type="PANTHER" id="PTHR37314">
    <property type="entry name" value="SLR0142 PROTEIN"/>
    <property type="match status" value="1"/>
</dbReference>
<name>A0A7W8DTH7_9HYPH</name>
<comment type="caution">
    <text evidence="2">The sequence shown here is derived from an EMBL/GenBank/DDBJ whole genome shotgun (WGS) entry which is preliminary data.</text>
</comment>
<keyword evidence="1" id="KW-0472">Membrane</keyword>
<dbReference type="AlphaFoldDB" id="A0A7W8DTH7"/>
<keyword evidence="3" id="KW-1185">Reference proteome</keyword>
<feature type="transmembrane region" description="Helical" evidence="1">
    <location>
        <begin position="183"/>
        <end position="202"/>
    </location>
</feature>
<reference evidence="2 3" key="1">
    <citation type="submission" date="2020-08" db="EMBL/GenBank/DDBJ databases">
        <title>Genomic Encyclopedia of Type Strains, Phase IV (KMG-IV): sequencing the most valuable type-strain genomes for metagenomic binning, comparative biology and taxonomic classification.</title>
        <authorList>
            <person name="Goeker M."/>
        </authorList>
    </citation>
    <scope>NUCLEOTIDE SEQUENCE [LARGE SCALE GENOMIC DNA]</scope>
    <source>
        <strain evidence="2 3">DSM 21319</strain>
    </source>
</reference>
<accession>A0A7W8DTH7</accession>
<dbReference type="Pfam" id="PF06912">
    <property type="entry name" value="DUF1275"/>
    <property type="match status" value="1"/>
</dbReference>
<organism evidence="2 3">
    <name type="scientific">Shinella fusca</name>
    <dbReference type="NCBI Taxonomy" id="544480"/>
    <lineage>
        <taxon>Bacteria</taxon>
        <taxon>Pseudomonadati</taxon>
        <taxon>Pseudomonadota</taxon>
        <taxon>Alphaproteobacteria</taxon>
        <taxon>Hyphomicrobiales</taxon>
        <taxon>Rhizobiaceae</taxon>
        <taxon>Shinella</taxon>
    </lineage>
</organism>
<protein>
    <submittedName>
        <fullName evidence="2">Uncharacterized membrane protein YoaK (UPF0700 family)</fullName>
    </submittedName>
</protein>
<feature type="transmembrane region" description="Helical" evidence="1">
    <location>
        <begin position="12"/>
        <end position="39"/>
    </location>
</feature>
<evidence type="ECO:0000313" key="3">
    <source>
        <dbReference type="Proteomes" id="UP000535406"/>
    </source>
</evidence>
<dbReference type="RefSeq" id="WP_184142132.1">
    <property type="nucleotide sequence ID" value="NZ_JACHIK010000003.1"/>
</dbReference>
<proteinExistence type="predicted"/>
<dbReference type="Proteomes" id="UP000535406">
    <property type="component" value="Unassembled WGS sequence"/>
</dbReference>
<dbReference type="EMBL" id="JACHIK010000003">
    <property type="protein sequence ID" value="MBB5041974.1"/>
    <property type="molecule type" value="Genomic_DNA"/>
</dbReference>
<dbReference type="PANTHER" id="PTHR37314:SF4">
    <property type="entry name" value="UPF0700 TRANSMEMBRANE PROTEIN YOAK"/>
    <property type="match status" value="1"/>
</dbReference>
<keyword evidence="1" id="KW-0812">Transmembrane</keyword>
<evidence type="ECO:0000313" key="2">
    <source>
        <dbReference type="EMBL" id="MBB5041974.1"/>
    </source>
</evidence>
<feature type="transmembrane region" description="Helical" evidence="1">
    <location>
        <begin position="119"/>
        <end position="139"/>
    </location>
</feature>
<keyword evidence="1" id="KW-1133">Transmembrane helix</keyword>